<keyword evidence="3" id="KW-1185">Reference proteome</keyword>
<dbReference type="EMBL" id="BORT01000013">
    <property type="protein sequence ID" value="GIO48367.1"/>
    <property type="molecule type" value="Genomic_DNA"/>
</dbReference>
<gene>
    <name evidence="2" type="ORF">J34TS1_31320</name>
</gene>
<evidence type="ECO:0000256" key="1">
    <source>
        <dbReference type="SAM" id="Phobius"/>
    </source>
</evidence>
<keyword evidence="1" id="KW-0472">Membrane</keyword>
<dbReference type="RefSeq" id="WP_212979036.1">
    <property type="nucleotide sequence ID" value="NZ_AP025343.1"/>
</dbReference>
<evidence type="ECO:0008006" key="4">
    <source>
        <dbReference type="Google" id="ProtNLM"/>
    </source>
</evidence>
<keyword evidence="1" id="KW-0812">Transmembrane</keyword>
<feature type="transmembrane region" description="Helical" evidence="1">
    <location>
        <begin position="78"/>
        <end position="100"/>
    </location>
</feature>
<proteinExistence type="predicted"/>
<evidence type="ECO:0000313" key="2">
    <source>
        <dbReference type="EMBL" id="GIO48367.1"/>
    </source>
</evidence>
<dbReference type="Proteomes" id="UP000682811">
    <property type="component" value="Unassembled WGS sequence"/>
</dbReference>
<feature type="transmembrane region" description="Helical" evidence="1">
    <location>
        <begin position="6"/>
        <end position="28"/>
    </location>
</feature>
<dbReference type="Pfam" id="PF09946">
    <property type="entry name" value="DUF2178"/>
    <property type="match status" value="1"/>
</dbReference>
<reference evidence="2 3" key="1">
    <citation type="submission" date="2021-03" db="EMBL/GenBank/DDBJ databases">
        <title>Antimicrobial resistance genes in bacteria isolated from Japanese honey, and their potential for conferring macrolide and lincosamide resistance in the American foulbrood pathogen Paenibacillus larvae.</title>
        <authorList>
            <person name="Okamoto M."/>
            <person name="Kumagai M."/>
            <person name="Kanamori H."/>
            <person name="Takamatsu D."/>
        </authorList>
    </citation>
    <scope>NUCLEOTIDE SEQUENCE [LARGE SCALE GENOMIC DNA]</scope>
    <source>
        <strain evidence="2 3">J34TS1</strain>
    </source>
</reference>
<evidence type="ECO:0000313" key="3">
    <source>
        <dbReference type="Proteomes" id="UP000682811"/>
    </source>
</evidence>
<dbReference type="AlphaFoldDB" id="A0A919YHA4"/>
<keyword evidence="1" id="KW-1133">Transmembrane helix</keyword>
<name>A0A919YHA4_9BACL</name>
<protein>
    <recommendedName>
        <fullName evidence="4">DUF2178 domain-containing protein</fullName>
    </recommendedName>
</protein>
<dbReference type="InterPro" id="IPR019235">
    <property type="entry name" value="DUF2178_TM"/>
</dbReference>
<sequence>MSNQLLNVLYGLGGLFFGVVVHIILQIVSKRKGIKEHRFDERHQYITSHAKAVAWNSTSIAIIVAWALIIVFDGISLPFFLMTGVYVLHNLTYLCSSVYYTNRN</sequence>
<comment type="caution">
    <text evidence="2">The sequence shown here is derived from an EMBL/GenBank/DDBJ whole genome shotgun (WGS) entry which is preliminary data.</text>
</comment>
<organism evidence="2 3">
    <name type="scientific">Paenibacillus azoreducens</name>
    <dbReference type="NCBI Taxonomy" id="116718"/>
    <lineage>
        <taxon>Bacteria</taxon>
        <taxon>Bacillati</taxon>
        <taxon>Bacillota</taxon>
        <taxon>Bacilli</taxon>
        <taxon>Bacillales</taxon>
        <taxon>Paenibacillaceae</taxon>
        <taxon>Paenibacillus</taxon>
    </lineage>
</organism>
<feature type="transmembrane region" description="Helical" evidence="1">
    <location>
        <begin position="52"/>
        <end position="72"/>
    </location>
</feature>
<accession>A0A919YHA4</accession>